<dbReference type="InParanoid" id="A0A1X2H443"/>
<dbReference type="Proteomes" id="UP000242180">
    <property type="component" value="Unassembled WGS sequence"/>
</dbReference>
<gene>
    <name evidence="3" type="ORF">BCR43DRAFT_526730</name>
</gene>
<keyword evidence="1" id="KW-0472">Membrane</keyword>
<keyword evidence="1" id="KW-1133">Transmembrane helix</keyword>
<dbReference type="InterPro" id="IPR000073">
    <property type="entry name" value="AB_hydrolase_1"/>
</dbReference>
<accession>A0A1X2H443</accession>
<dbReference type="AlphaFoldDB" id="A0A1X2H443"/>
<evidence type="ECO:0000256" key="1">
    <source>
        <dbReference type="SAM" id="Phobius"/>
    </source>
</evidence>
<reference evidence="3 4" key="1">
    <citation type="submission" date="2016-07" db="EMBL/GenBank/DDBJ databases">
        <title>Pervasive Adenine N6-methylation of Active Genes in Fungi.</title>
        <authorList>
            <consortium name="DOE Joint Genome Institute"/>
            <person name="Mondo S.J."/>
            <person name="Dannebaum R.O."/>
            <person name="Kuo R.C."/>
            <person name="Labutti K."/>
            <person name="Haridas S."/>
            <person name="Kuo A."/>
            <person name="Salamov A."/>
            <person name="Ahrendt S.R."/>
            <person name="Lipzen A."/>
            <person name="Sullivan W."/>
            <person name="Andreopoulos W.B."/>
            <person name="Clum A."/>
            <person name="Lindquist E."/>
            <person name="Daum C."/>
            <person name="Ramamoorthy G.K."/>
            <person name="Gryganskyi A."/>
            <person name="Culley D."/>
            <person name="Magnuson J.K."/>
            <person name="James T.Y."/>
            <person name="O'Malley M.A."/>
            <person name="Stajich J.E."/>
            <person name="Spatafora J.W."/>
            <person name="Visel A."/>
            <person name="Grigoriev I.V."/>
        </authorList>
    </citation>
    <scope>NUCLEOTIDE SEQUENCE [LARGE SCALE GENOMIC DNA]</scope>
    <source>
        <strain evidence="3 4">NRRL 2496</strain>
    </source>
</reference>
<dbReference type="GO" id="GO:0016787">
    <property type="term" value="F:hydrolase activity"/>
    <property type="evidence" value="ECO:0007669"/>
    <property type="project" value="UniProtKB-KW"/>
</dbReference>
<keyword evidence="3" id="KW-0378">Hydrolase</keyword>
<dbReference type="OMA" id="CKERCKG"/>
<dbReference type="EMBL" id="MCGN01000009">
    <property type="protein sequence ID" value="ORY93121.1"/>
    <property type="molecule type" value="Genomic_DNA"/>
</dbReference>
<name>A0A1X2H443_SYNRA</name>
<dbReference type="Pfam" id="PF00561">
    <property type="entry name" value="Abhydrolase_1"/>
    <property type="match status" value="1"/>
</dbReference>
<dbReference type="STRING" id="13706.A0A1X2H443"/>
<evidence type="ECO:0000259" key="2">
    <source>
        <dbReference type="Pfam" id="PF00561"/>
    </source>
</evidence>
<comment type="caution">
    <text evidence="3">The sequence shown here is derived from an EMBL/GenBank/DDBJ whole genome shotgun (WGS) entry which is preliminary data.</text>
</comment>
<evidence type="ECO:0000313" key="3">
    <source>
        <dbReference type="EMBL" id="ORY93121.1"/>
    </source>
</evidence>
<dbReference type="Gene3D" id="3.40.50.1820">
    <property type="entry name" value="alpha/beta hydrolase"/>
    <property type="match status" value="1"/>
</dbReference>
<evidence type="ECO:0000313" key="4">
    <source>
        <dbReference type="Proteomes" id="UP000242180"/>
    </source>
</evidence>
<feature type="transmembrane region" description="Helical" evidence="1">
    <location>
        <begin position="12"/>
        <end position="29"/>
    </location>
</feature>
<sequence>MVAMDKMDSTKLSIAGSSLAALLLGAYYIRKSIQLTPFERQVLDERKYTIYFVDDNVAYAESEFLSDHTELIDCGQARLLRSIHVPPSIDRPSAPLIVFIHGLGGQAAQFEPQLEYFSQGAHVLAIDLLGCGRSAAPKNWSFYKPENLVKDFIHVINHYRQQLPGHPLVIVAHSYGCALATIAAKQLGETLQALVLVSPKYDMEQNVHKVQKYLPYVPDWFMDRLRRADRKGGLNSKSVLRFTGPEGDTRFKRLQLRWNLMSTTPVYKRFASSARFASPEEYNHVKCRVFLIGGSMDTLTPPSDMTKIHAHLSRAETPVVIEGSRHMPMWSHTSTLNAAINDFLSSVCQLDVRL</sequence>
<dbReference type="InterPro" id="IPR029058">
    <property type="entry name" value="AB_hydrolase_fold"/>
</dbReference>
<dbReference type="PANTHER" id="PTHR43798">
    <property type="entry name" value="MONOACYLGLYCEROL LIPASE"/>
    <property type="match status" value="1"/>
</dbReference>
<feature type="domain" description="AB hydrolase-1" evidence="2">
    <location>
        <begin position="95"/>
        <end position="332"/>
    </location>
</feature>
<keyword evidence="4" id="KW-1185">Reference proteome</keyword>
<protein>
    <submittedName>
        <fullName evidence="3">Alpha/Beta hydrolase protein</fullName>
    </submittedName>
</protein>
<organism evidence="3 4">
    <name type="scientific">Syncephalastrum racemosum</name>
    <name type="common">Filamentous fungus</name>
    <dbReference type="NCBI Taxonomy" id="13706"/>
    <lineage>
        <taxon>Eukaryota</taxon>
        <taxon>Fungi</taxon>
        <taxon>Fungi incertae sedis</taxon>
        <taxon>Mucoromycota</taxon>
        <taxon>Mucoromycotina</taxon>
        <taxon>Mucoromycetes</taxon>
        <taxon>Mucorales</taxon>
        <taxon>Syncephalastraceae</taxon>
        <taxon>Syncephalastrum</taxon>
    </lineage>
</organism>
<proteinExistence type="predicted"/>
<dbReference type="OrthoDB" id="428974at2759"/>
<keyword evidence="1" id="KW-0812">Transmembrane</keyword>
<dbReference type="InterPro" id="IPR050266">
    <property type="entry name" value="AB_hydrolase_sf"/>
</dbReference>
<dbReference type="SUPFAM" id="SSF53474">
    <property type="entry name" value="alpha/beta-Hydrolases"/>
    <property type="match status" value="1"/>
</dbReference>